<dbReference type="EMBL" id="GBXM01055045">
    <property type="protein sequence ID" value="JAH53532.1"/>
    <property type="molecule type" value="Transcribed_RNA"/>
</dbReference>
<dbReference type="EMBL" id="GBXM01031260">
    <property type="protein sequence ID" value="JAH77317.1"/>
    <property type="molecule type" value="Transcribed_RNA"/>
</dbReference>
<proteinExistence type="predicted"/>
<dbReference type="AlphaFoldDB" id="A0A0E9VGX8"/>
<reference evidence="1" key="2">
    <citation type="journal article" date="2015" name="Fish Shellfish Immunol.">
        <title>Early steps in the European eel (Anguilla anguilla)-Vibrio vulnificus interaction in the gills: Role of the RtxA13 toxin.</title>
        <authorList>
            <person name="Callol A."/>
            <person name="Pajuelo D."/>
            <person name="Ebbesson L."/>
            <person name="Teles M."/>
            <person name="MacKenzie S."/>
            <person name="Amaro C."/>
        </authorList>
    </citation>
    <scope>NUCLEOTIDE SEQUENCE</scope>
</reference>
<protein>
    <submittedName>
        <fullName evidence="1">Uncharacterized protein</fullName>
    </submittedName>
</protein>
<accession>A0A0E9VGX8</accession>
<organism evidence="1">
    <name type="scientific">Anguilla anguilla</name>
    <name type="common">European freshwater eel</name>
    <name type="synonym">Muraena anguilla</name>
    <dbReference type="NCBI Taxonomy" id="7936"/>
    <lineage>
        <taxon>Eukaryota</taxon>
        <taxon>Metazoa</taxon>
        <taxon>Chordata</taxon>
        <taxon>Craniata</taxon>
        <taxon>Vertebrata</taxon>
        <taxon>Euteleostomi</taxon>
        <taxon>Actinopterygii</taxon>
        <taxon>Neopterygii</taxon>
        <taxon>Teleostei</taxon>
        <taxon>Anguilliformes</taxon>
        <taxon>Anguillidae</taxon>
        <taxon>Anguilla</taxon>
    </lineage>
</organism>
<name>A0A0E9VGX8_ANGAN</name>
<evidence type="ECO:0000313" key="1">
    <source>
        <dbReference type="EMBL" id="JAH77317.1"/>
    </source>
</evidence>
<reference evidence="1" key="1">
    <citation type="submission" date="2014-11" db="EMBL/GenBank/DDBJ databases">
        <authorList>
            <person name="Amaro Gonzalez C."/>
        </authorList>
    </citation>
    <scope>NUCLEOTIDE SEQUENCE</scope>
</reference>
<sequence>MPSRWWRLHSAMTLTTEEPTIYTKQRAHLRWPNYTDLPSWRDTILSTAKR</sequence>